<feature type="compositionally biased region" description="Polar residues" evidence="1">
    <location>
        <begin position="1"/>
        <end position="14"/>
    </location>
</feature>
<feature type="compositionally biased region" description="Basic and acidic residues" evidence="1">
    <location>
        <begin position="54"/>
        <end position="64"/>
    </location>
</feature>
<dbReference type="OrthoDB" id="5102599at2759"/>
<protein>
    <submittedName>
        <fullName evidence="2">Uncharacterized protein</fullName>
    </submittedName>
</protein>
<evidence type="ECO:0000256" key="1">
    <source>
        <dbReference type="SAM" id="MobiDB-lite"/>
    </source>
</evidence>
<feature type="compositionally biased region" description="Basic and acidic residues" evidence="1">
    <location>
        <begin position="115"/>
        <end position="129"/>
    </location>
</feature>
<sequence>MPSNHPRSQGSTKTPFERERARDAYRRRQARRQRTAAYEDGGNRAGHGANRVQGLEDHPSDADHAGMTGGLDQAASQVQQPAEAAVQEASTSVPHLEATRLTHDMSTMAIADLAVEQRDAHLEQPKSEPEDSAQATGDVAPADNVASNLDEDMDFS</sequence>
<gene>
    <name evidence="2" type="ORF">FOVG_10162</name>
</gene>
<feature type="compositionally biased region" description="Basic and acidic residues" evidence="1">
    <location>
        <begin position="15"/>
        <end position="26"/>
    </location>
</feature>
<evidence type="ECO:0000313" key="2">
    <source>
        <dbReference type="EMBL" id="EXA38194.1"/>
    </source>
</evidence>
<feature type="region of interest" description="Disordered" evidence="1">
    <location>
        <begin position="1"/>
        <end position="92"/>
    </location>
</feature>
<dbReference type="Proteomes" id="UP000030751">
    <property type="component" value="Unassembled WGS sequence"/>
</dbReference>
<dbReference type="HOGENOM" id="CLU_1686652_0_0_1"/>
<proteinExistence type="predicted"/>
<feature type="compositionally biased region" description="Low complexity" evidence="1">
    <location>
        <begin position="73"/>
        <end position="90"/>
    </location>
</feature>
<name>W9NZ87_FUSOX</name>
<reference evidence="2" key="2">
    <citation type="submission" date="2012-05" db="EMBL/GenBank/DDBJ databases">
        <title>Annotation of the Genome Sequence of Fusarium oxysporum HDV247.</title>
        <authorList>
            <consortium name="The Broad Institute Genomics Platform"/>
            <person name="Ma L.-J."/>
            <person name="Corby-Kistler H."/>
            <person name="Broz K."/>
            <person name="Gale L.R."/>
            <person name="Jonkers W."/>
            <person name="O'Donnell K."/>
            <person name="Ploetz R."/>
            <person name="Steinberg C."/>
            <person name="Schwartz D.C."/>
            <person name="VanEtten H."/>
            <person name="Zhou S."/>
            <person name="Young S.K."/>
            <person name="Zeng Q."/>
            <person name="Gargeya S."/>
            <person name="Fitzgerald M."/>
            <person name="Abouelleil A."/>
            <person name="Alvarado L."/>
            <person name="Chapman S.B."/>
            <person name="Gainer-Dewar J."/>
            <person name="Goldberg J."/>
            <person name="Griggs A."/>
            <person name="Gujja S."/>
            <person name="Hansen M."/>
            <person name="Howarth C."/>
            <person name="Imamovic A."/>
            <person name="Ireland A."/>
            <person name="Larimer J."/>
            <person name="McCowan C."/>
            <person name="Murphy C."/>
            <person name="Pearson M."/>
            <person name="Poon T.W."/>
            <person name="Priest M."/>
            <person name="Roberts A."/>
            <person name="Saif S."/>
            <person name="Shea T."/>
            <person name="Sykes S."/>
            <person name="Wortman J."/>
            <person name="Nusbaum C."/>
            <person name="Birren B."/>
        </authorList>
    </citation>
    <scope>NUCLEOTIDE SEQUENCE</scope>
    <source>
        <strain evidence="2">HDV247</strain>
    </source>
</reference>
<organism evidence="2">
    <name type="scientific">Fusarium oxysporum f. sp. pisi HDV247</name>
    <dbReference type="NCBI Taxonomy" id="1080344"/>
    <lineage>
        <taxon>Eukaryota</taxon>
        <taxon>Fungi</taxon>
        <taxon>Dikarya</taxon>
        <taxon>Ascomycota</taxon>
        <taxon>Pezizomycotina</taxon>
        <taxon>Sordariomycetes</taxon>
        <taxon>Hypocreomycetidae</taxon>
        <taxon>Hypocreales</taxon>
        <taxon>Nectriaceae</taxon>
        <taxon>Fusarium</taxon>
        <taxon>Fusarium oxysporum species complex</taxon>
    </lineage>
</organism>
<accession>W9NZ87</accession>
<dbReference type="AlphaFoldDB" id="W9NZ87"/>
<reference evidence="2" key="1">
    <citation type="submission" date="2011-10" db="EMBL/GenBank/DDBJ databases">
        <title>The Genome Sequence of Fusarium oxysporum HDV247.</title>
        <authorList>
            <consortium name="The Broad Institute Genome Sequencing Platform"/>
            <person name="Ma L.-J."/>
            <person name="Gale L.R."/>
            <person name="Schwartz D.C."/>
            <person name="Zhou S."/>
            <person name="Corby-Kistler H."/>
            <person name="Young S.K."/>
            <person name="Zeng Q."/>
            <person name="Gargeya S."/>
            <person name="Fitzgerald M."/>
            <person name="Haas B."/>
            <person name="Abouelleil A."/>
            <person name="Alvarado L."/>
            <person name="Arachchi H.M."/>
            <person name="Berlin A."/>
            <person name="Brown A."/>
            <person name="Chapman S.B."/>
            <person name="Chen Z."/>
            <person name="Dunbar C."/>
            <person name="Freedman E."/>
            <person name="Gearin G."/>
            <person name="Goldberg J."/>
            <person name="Griggs A."/>
            <person name="Gujja S."/>
            <person name="Heiman D."/>
            <person name="Howarth C."/>
            <person name="Larson L."/>
            <person name="Lui A."/>
            <person name="MacDonald P.J.P."/>
            <person name="Montmayeur A."/>
            <person name="Murphy C."/>
            <person name="Neiman D."/>
            <person name="Pearson M."/>
            <person name="Priest M."/>
            <person name="Roberts A."/>
            <person name="Saif S."/>
            <person name="Shea T."/>
            <person name="Shenoy N."/>
            <person name="Sisk P."/>
            <person name="Stolte C."/>
            <person name="Sykes S."/>
            <person name="Wortman J."/>
            <person name="Nusbaum C."/>
            <person name="Birren B."/>
        </authorList>
    </citation>
    <scope>NUCLEOTIDE SEQUENCE [LARGE SCALE GENOMIC DNA]</scope>
    <source>
        <strain evidence="2">HDV247</strain>
    </source>
</reference>
<dbReference type="EMBL" id="JH650974">
    <property type="protein sequence ID" value="EXA38194.1"/>
    <property type="molecule type" value="Genomic_DNA"/>
</dbReference>
<feature type="region of interest" description="Disordered" evidence="1">
    <location>
        <begin position="114"/>
        <end position="156"/>
    </location>
</feature>